<reference evidence="2 3" key="1">
    <citation type="submission" date="2019-07" db="EMBL/GenBank/DDBJ databases">
        <title>Whole genome shotgun sequence of Empedobacter brevis NBRC 14943.</title>
        <authorList>
            <person name="Hosoyama A."/>
            <person name="Uohara A."/>
            <person name="Ohji S."/>
            <person name="Ichikawa N."/>
        </authorList>
    </citation>
    <scope>NUCLEOTIDE SEQUENCE [LARGE SCALE GENOMIC DNA]</scope>
    <source>
        <strain evidence="2 3">NBRC 14943</strain>
    </source>
</reference>
<protein>
    <submittedName>
        <fullName evidence="2">Uncharacterized protein</fullName>
    </submittedName>
</protein>
<feature type="transmembrane region" description="Helical" evidence="1">
    <location>
        <begin position="24"/>
        <end position="42"/>
    </location>
</feature>
<evidence type="ECO:0000313" key="2">
    <source>
        <dbReference type="EMBL" id="GEM51957.1"/>
    </source>
</evidence>
<dbReference type="EMBL" id="BJXC01000010">
    <property type="protein sequence ID" value="GEM51957.1"/>
    <property type="molecule type" value="Genomic_DNA"/>
</dbReference>
<dbReference type="RefSeq" id="WP_019976557.1">
    <property type="nucleotide sequence ID" value="NZ_BJXC01000010.1"/>
</dbReference>
<accession>A0A511NH11</accession>
<name>A0A511NH11_9FLAO</name>
<dbReference type="AlphaFoldDB" id="A0A511NH11"/>
<keyword evidence="1" id="KW-0472">Membrane</keyword>
<evidence type="ECO:0000256" key="1">
    <source>
        <dbReference type="SAM" id="Phobius"/>
    </source>
</evidence>
<keyword evidence="3" id="KW-1185">Reference proteome</keyword>
<gene>
    <name evidence="2" type="ORF">EB1_17470</name>
</gene>
<proteinExistence type="predicted"/>
<keyword evidence="1" id="KW-1133">Transmembrane helix</keyword>
<dbReference type="Proteomes" id="UP000321245">
    <property type="component" value="Unassembled WGS sequence"/>
</dbReference>
<comment type="caution">
    <text evidence="2">The sequence shown here is derived from an EMBL/GenBank/DDBJ whole genome shotgun (WGS) entry which is preliminary data.</text>
</comment>
<keyword evidence="1" id="KW-0812">Transmembrane</keyword>
<evidence type="ECO:0000313" key="3">
    <source>
        <dbReference type="Proteomes" id="UP000321245"/>
    </source>
</evidence>
<organism evidence="2 3">
    <name type="scientific">Empedobacter brevis NBRC 14943 = ATCC 43319</name>
    <dbReference type="NCBI Taxonomy" id="1218108"/>
    <lineage>
        <taxon>Bacteria</taxon>
        <taxon>Pseudomonadati</taxon>
        <taxon>Bacteroidota</taxon>
        <taxon>Flavobacteriia</taxon>
        <taxon>Flavobacteriales</taxon>
        <taxon>Weeksellaceae</taxon>
        <taxon>Empedobacter</taxon>
    </lineage>
</organism>
<dbReference type="GeneID" id="84651857"/>
<sequence>MEAFYLLSEYIKWDYKLKEKDFDAILHMLVFLALGFIINKFNKKKTEILNQMNK</sequence>